<organism evidence="2 3">
    <name type="scientific">Rhodosalinus halophilus</name>
    <dbReference type="NCBI Taxonomy" id="2259333"/>
    <lineage>
        <taxon>Bacteria</taxon>
        <taxon>Pseudomonadati</taxon>
        <taxon>Pseudomonadota</taxon>
        <taxon>Alphaproteobacteria</taxon>
        <taxon>Rhodobacterales</taxon>
        <taxon>Paracoccaceae</taxon>
        <taxon>Rhodosalinus</taxon>
    </lineage>
</organism>
<dbReference type="Pfam" id="PF09931">
    <property type="entry name" value="Phage_phiJL001_Gp84_N"/>
    <property type="match status" value="1"/>
</dbReference>
<dbReference type="InterPro" id="IPR011928">
    <property type="entry name" value="Phage_phiJL001_Gp84"/>
</dbReference>
<evidence type="ECO:0000259" key="1">
    <source>
        <dbReference type="Pfam" id="PF09356"/>
    </source>
</evidence>
<proteinExistence type="predicted"/>
<reference evidence="2 3" key="1">
    <citation type="submission" date="2018-07" db="EMBL/GenBank/DDBJ databases">
        <title>Rhodosalinus sp. strain E84T genomic sequence and assembly.</title>
        <authorList>
            <person name="Liu Z.-W."/>
            <person name="Lu D.-C."/>
        </authorList>
    </citation>
    <scope>NUCLEOTIDE SEQUENCE [LARGE SCALE GENOMIC DNA]</scope>
    <source>
        <strain evidence="2 3">E84</strain>
    </source>
</reference>
<sequence length="292" mass="30907">MQAGLQAHLAGGATTVARCWAVTRADGVTLGFTDHDRRLVFEGVEFRPETGLSAAALQQTTGLSVDNTEALGALSDAAITEEDIAAGRYDGAAVRAWLVDWTDPARRQLVFRGSIGELRRAEGAFHAELRGLAEVLNRPGGRVYQKPCAAVLGDADCGVDLSDPGYRHEGPARAVEAGRVFRFPPLAGFPPEWFARGRLTVLDGAAAGLSGSVKRDVSDGDARVVELWTPLGAAPAPGDALRLEAGCDKRFETCRLKFANAANYRGFPDLPAADWVTVHPAQSGETGGGSRR</sequence>
<dbReference type="Proteomes" id="UP000253370">
    <property type="component" value="Unassembled WGS sequence"/>
</dbReference>
<dbReference type="OrthoDB" id="1633386at2"/>
<protein>
    <recommendedName>
        <fullName evidence="1">Bacteriophage phiJL001 Gp84 C-terminal domain-containing protein</fullName>
    </recommendedName>
</protein>
<accession>A0A365UEH2</accession>
<dbReference type="AlphaFoldDB" id="A0A365UEH2"/>
<dbReference type="Pfam" id="PF09356">
    <property type="entry name" value="Phage_BR0599"/>
    <property type="match status" value="1"/>
</dbReference>
<evidence type="ECO:0000313" key="2">
    <source>
        <dbReference type="EMBL" id="RBI87677.1"/>
    </source>
</evidence>
<feature type="domain" description="Bacteriophage phiJL001 Gp84 C-terminal" evidence="1">
    <location>
        <begin position="193"/>
        <end position="274"/>
    </location>
</feature>
<keyword evidence="3" id="KW-1185">Reference proteome</keyword>
<dbReference type="RefSeq" id="WP_113287700.1">
    <property type="nucleotide sequence ID" value="NZ_QNTQ01000001.1"/>
</dbReference>
<dbReference type="EMBL" id="QNTQ01000001">
    <property type="protein sequence ID" value="RBI87677.1"/>
    <property type="molecule type" value="Genomic_DNA"/>
</dbReference>
<evidence type="ECO:0000313" key="3">
    <source>
        <dbReference type="Proteomes" id="UP000253370"/>
    </source>
</evidence>
<name>A0A365UEH2_9RHOB</name>
<dbReference type="InterPro" id="IPR018964">
    <property type="entry name" value="Phage_phiJL001_Gp84_C"/>
</dbReference>
<gene>
    <name evidence="2" type="ORF">DRV85_01815</name>
</gene>
<dbReference type="NCBIfam" id="TIGR02218">
    <property type="entry name" value="phg_TIGR02218"/>
    <property type="match status" value="1"/>
</dbReference>
<comment type="caution">
    <text evidence="2">The sequence shown here is derived from an EMBL/GenBank/DDBJ whole genome shotgun (WGS) entry which is preliminary data.</text>
</comment>